<name>A0A1W2BU28_9PSEU</name>
<dbReference type="EMBL" id="FWYC01000005">
    <property type="protein sequence ID" value="SMC76463.1"/>
    <property type="molecule type" value="Genomic_DNA"/>
</dbReference>
<gene>
    <name evidence="1" type="ORF">SAMN05660733_01510</name>
</gene>
<organism evidence="1 2">
    <name type="scientific">Lentzea albidocapillata</name>
    <dbReference type="NCBI Taxonomy" id="40571"/>
    <lineage>
        <taxon>Bacteria</taxon>
        <taxon>Bacillati</taxon>
        <taxon>Actinomycetota</taxon>
        <taxon>Actinomycetes</taxon>
        <taxon>Pseudonocardiales</taxon>
        <taxon>Pseudonocardiaceae</taxon>
        <taxon>Lentzea</taxon>
    </lineage>
</organism>
<evidence type="ECO:0000313" key="1">
    <source>
        <dbReference type="EMBL" id="SMC76463.1"/>
    </source>
</evidence>
<dbReference type="AlphaFoldDB" id="A0A1W2BU28"/>
<evidence type="ECO:0000313" key="2">
    <source>
        <dbReference type="Proteomes" id="UP000192840"/>
    </source>
</evidence>
<sequence length="88" mass="9726">MDSWLTRYIPALRTALPVSSPACAAYRRRPARSGRAAVTAPCAQGYRRVCERIAAHDLAGAAEAMFTHITEAWLVRRSDVGDPSRLER</sequence>
<dbReference type="eggNOG" id="COG2186">
    <property type="taxonomic scope" value="Bacteria"/>
</dbReference>
<reference evidence="2" key="1">
    <citation type="submission" date="2017-04" db="EMBL/GenBank/DDBJ databases">
        <authorList>
            <person name="Varghese N."/>
            <person name="Submissions S."/>
        </authorList>
    </citation>
    <scope>NUCLEOTIDE SEQUENCE [LARGE SCALE GENOMIC DNA]</scope>
    <source>
        <strain evidence="2">DSM 44073</strain>
    </source>
</reference>
<dbReference type="STRING" id="40571.SAMN05660733_01510"/>
<protein>
    <recommendedName>
        <fullName evidence="3">FCD domain-containing protein</fullName>
    </recommendedName>
</protein>
<evidence type="ECO:0008006" key="3">
    <source>
        <dbReference type="Google" id="ProtNLM"/>
    </source>
</evidence>
<proteinExistence type="predicted"/>
<dbReference type="Proteomes" id="UP000192840">
    <property type="component" value="Unassembled WGS sequence"/>
</dbReference>
<accession>A0A1W2BU28</accession>
<keyword evidence="2" id="KW-1185">Reference proteome</keyword>